<dbReference type="InterPro" id="IPR016181">
    <property type="entry name" value="Acyl_CoA_acyltransferase"/>
</dbReference>
<dbReference type="PANTHER" id="PTHR21367:SF1">
    <property type="entry name" value="ARGINYL-TRNA--PROTEIN TRANSFERASE 1"/>
    <property type="match status" value="1"/>
</dbReference>
<dbReference type="InterPro" id="IPR007471">
    <property type="entry name" value="N-end_Aminoacyl_Trfase_N"/>
</dbReference>
<dbReference type="AlphaFoldDB" id="A0A432ML80"/>
<dbReference type="PANTHER" id="PTHR21367">
    <property type="entry name" value="ARGININE-TRNA-PROTEIN TRANSFERASE 1"/>
    <property type="match status" value="1"/>
</dbReference>
<dbReference type="InterPro" id="IPR030700">
    <property type="entry name" value="N-end_Aminoacyl_Trfase"/>
</dbReference>
<dbReference type="Proteomes" id="UP000280296">
    <property type="component" value="Unassembled WGS sequence"/>
</dbReference>
<feature type="domain" description="N-end aminoacyl transferase N-terminal" evidence="3">
    <location>
        <begin position="13"/>
        <end position="81"/>
    </location>
</feature>
<proteinExistence type="predicted"/>
<evidence type="ECO:0000313" key="6">
    <source>
        <dbReference type="Proteomes" id="UP000280296"/>
    </source>
</evidence>
<dbReference type="Pfam" id="PF04376">
    <property type="entry name" value="ATE_N"/>
    <property type="match status" value="1"/>
</dbReference>
<evidence type="ECO:0000256" key="2">
    <source>
        <dbReference type="ARBA" id="ARBA00023315"/>
    </source>
</evidence>
<name>A0A432ML80_9BACT</name>
<keyword evidence="2 5" id="KW-0012">Acyltransferase</keyword>
<dbReference type="InterPro" id="IPR007472">
    <property type="entry name" value="N-end_Aminoacyl_Trfase_C"/>
</dbReference>
<accession>A0A432ML80</accession>
<evidence type="ECO:0000259" key="4">
    <source>
        <dbReference type="Pfam" id="PF04377"/>
    </source>
</evidence>
<comment type="caution">
    <text evidence="5">The sequence shown here is derived from an EMBL/GenBank/DDBJ whole genome shotgun (WGS) entry which is preliminary data.</text>
</comment>
<protein>
    <submittedName>
        <fullName evidence="5">Arginyltransferase</fullName>
        <ecNumber evidence="5">2.3.2.8</ecNumber>
    </submittedName>
</protein>
<gene>
    <name evidence="5" type="ORF">TsocGM_08475</name>
</gene>
<dbReference type="SUPFAM" id="SSF55729">
    <property type="entry name" value="Acyl-CoA N-acyltransferases (Nat)"/>
    <property type="match status" value="1"/>
</dbReference>
<dbReference type="GO" id="GO:0005737">
    <property type="term" value="C:cytoplasm"/>
    <property type="evidence" value="ECO:0007669"/>
    <property type="project" value="TreeGrafter"/>
</dbReference>
<reference evidence="5 6" key="2">
    <citation type="submission" date="2019-01" db="EMBL/GenBank/DDBJ databases">
        <title>Tautonia sociabilis, a novel thermotolerant planctomycete of Isosphaeraceae family, isolated from a 4000 m deep subterranean habitat.</title>
        <authorList>
            <person name="Kovaleva O.L."/>
            <person name="Elcheninov A.G."/>
            <person name="Van Heerden E."/>
            <person name="Toshchakov S.V."/>
            <person name="Novikov A."/>
            <person name="Bonch-Osmolovskaya E.A."/>
            <person name="Kublanov I.V."/>
        </authorList>
    </citation>
    <scope>NUCLEOTIDE SEQUENCE [LARGE SCALE GENOMIC DNA]</scope>
    <source>
        <strain evidence="5 6">GM2012</strain>
    </source>
</reference>
<keyword evidence="6" id="KW-1185">Reference proteome</keyword>
<feature type="domain" description="N-end rule aminoacyl transferase C-terminal" evidence="4">
    <location>
        <begin position="105"/>
        <end position="228"/>
    </location>
</feature>
<dbReference type="NCBIfam" id="NF002346">
    <property type="entry name" value="PRK01305.2-3"/>
    <property type="match status" value="1"/>
</dbReference>
<keyword evidence="1 5" id="KW-0808">Transferase</keyword>
<dbReference type="EC" id="2.3.2.8" evidence="5"/>
<evidence type="ECO:0000259" key="3">
    <source>
        <dbReference type="Pfam" id="PF04376"/>
    </source>
</evidence>
<dbReference type="GO" id="GO:0004057">
    <property type="term" value="F:arginyl-tRNA--protein transferase activity"/>
    <property type="evidence" value="ECO:0007669"/>
    <property type="project" value="UniProtKB-EC"/>
</dbReference>
<dbReference type="EMBL" id="RYZH01000013">
    <property type="protein sequence ID" value="RUL88162.1"/>
    <property type="molecule type" value="Genomic_DNA"/>
</dbReference>
<sequence>MKTTAHVIAPARPCSYLPGERARMEYQVVLRMEPAEYLDRLRAGWRRFGRTLFRPRCRSCAACRSIRIDPGRFLPDRSMRRVRDRNLGAVELSVGLAAGLPDREVLDLYDRYHRDQSLRLGWPAHEPGAPEEFREAFLDNPIPTQEWRYRVDGRLVGVGYVDDLPGATSAIYFFYDPGERSRSPGTWNILSLLSRAAEEGREHVYLGYYVAGCRSLSYKGRFGPSELLGEDGRWLPFRG</sequence>
<dbReference type="OrthoDB" id="9782022at2"/>
<reference evidence="5 6" key="1">
    <citation type="submission" date="2018-12" db="EMBL/GenBank/DDBJ databases">
        <authorList>
            <person name="Toschakov S.V."/>
        </authorList>
    </citation>
    <scope>NUCLEOTIDE SEQUENCE [LARGE SCALE GENOMIC DNA]</scope>
    <source>
        <strain evidence="5 6">GM2012</strain>
    </source>
</reference>
<dbReference type="RefSeq" id="WP_126724875.1">
    <property type="nucleotide sequence ID" value="NZ_RYZH01000013.1"/>
</dbReference>
<evidence type="ECO:0000256" key="1">
    <source>
        <dbReference type="ARBA" id="ARBA00022679"/>
    </source>
</evidence>
<dbReference type="Pfam" id="PF04377">
    <property type="entry name" value="ATE_C"/>
    <property type="match status" value="1"/>
</dbReference>
<organism evidence="5 6">
    <name type="scientific">Tautonia sociabilis</name>
    <dbReference type="NCBI Taxonomy" id="2080755"/>
    <lineage>
        <taxon>Bacteria</taxon>
        <taxon>Pseudomonadati</taxon>
        <taxon>Planctomycetota</taxon>
        <taxon>Planctomycetia</taxon>
        <taxon>Isosphaerales</taxon>
        <taxon>Isosphaeraceae</taxon>
        <taxon>Tautonia</taxon>
    </lineage>
</organism>
<evidence type="ECO:0000313" key="5">
    <source>
        <dbReference type="EMBL" id="RUL88162.1"/>
    </source>
</evidence>